<reference evidence="2 3" key="1">
    <citation type="submission" date="2022-11" db="EMBL/GenBank/DDBJ databases">
        <title>Draft genome sequence of Saccharopolyspora sp. WRP15-2 isolated from rhizosphere soils of wild rice in Thailand.</title>
        <authorList>
            <person name="Duangmal K."/>
            <person name="Kammanee S."/>
            <person name="Muangham S."/>
        </authorList>
    </citation>
    <scope>NUCLEOTIDE SEQUENCE [LARGE SCALE GENOMIC DNA]</scope>
    <source>
        <strain evidence="2 3">WRP15-2</strain>
    </source>
</reference>
<accession>A0ABT4UXN5</accession>
<organism evidence="2 3">
    <name type="scientific">Saccharopolyspora oryzae</name>
    <dbReference type="NCBI Taxonomy" id="2997343"/>
    <lineage>
        <taxon>Bacteria</taxon>
        <taxon>Bacillati</taxon>
        <taxon>Actinomycetota</taxon>
        <taxon>Actinomycetes</taxon>
        <taxon>Pseudonocardiales</taxon>
        <taxon>Pseudonocardiaceae</taxon>
        <taxon>Saccharopolyspora</taxon>
    </lineage>
</organism>
<dbReference type="SUPFAM" id="SSF109854">
    <property type="entry name" value="DinB/YfiT-like putative metalloenzymes"/>
    <property type="match status" value="1"/>
</dbReference>
<dbReference type="InterPro" id="IPR024344">
    <property type="entry name" value="MDMPI_metal-binding"/>
</dbReference>
<evidence type="ECO:0000313" key="3">
    <source>
        <dbReference type="Proteomes" id="UP001210380"/>
    </source>
</evidence>
<dbReference type="NCBIfam" id="TIGR03083">
    <property type="entry name" value="maleylpyruvate isomerase family mycothiol-dependent enzyme"/>
    <property type="match status" value="1"/>
</dbReference>
<sequence length="241" mass="26580">MNPLDTARHVEATRAVGAEVWRMAENRLDAAVPACPEWRIRDVVHHLGNVASFIRACVEQGVGEPEFTDAEMRPDERLIEWAAEEWDRVLDRLAAADPLAAAWNWSTQPHIVAFWPRCLTHEAFVHGWDIADAVGESLAIPAEVAADGVDEILAVHLAAGVRDGRRFARTGRIEVHSTDTGDRWLVETAAASVRTRAAAPGESCDARIAATAEDLYLDLWGRTRLPLDPNEREWADQLAAG</sequence>
<dbReference type="RefSeq" id="WP_270949059.1">
    <property type="nucleotide sequence ID" value="NZ_JAQGLA010000016.1"/>
</dbReference>
<proteinExistence type="predicted"/>
<keyword evidence="3" id="KW-1185">Reference proteome</keyword>
<dbReference type="InterPro" id="IPR017517">
    <property type="entry name" value="Maleyloyr_isom"/>
</dbReference>
<keyword evidence="2" id="KW-0413">Isomerase</keyword>
<dbReference type="GO" id="GO:0016853">
    <property type="term" value="F:isomerase activity"/>
    <property type="evidence" value="ECO:0007669"/>
    <property type="project" value="UniProtKB-KW"/>
</dbReference>
<dbReference type="Gene3D" id="1.20.120.450">
    <property type="entry name" value="dinb family like domain"/>
    <property type="match status" value="1"/>
</dbReference>
<evidence type="ECO:0000259" key="1">
    <source>
        <dbReference type="Pfam" id="PF11716"/>
    </source>
</evidence>
<protein>
    <submittedName>
        <fullName evidence="2">Maleylpyruvate isomerase family mycothiol-dependent enzyme</fullName>
    </submittedName>
</protein>
<gene>
    <name evidence="2" type="ORF">OU415_13540</name>
</gene>
<dbReference type="InterPro" id="IPR034660">
    <property type="entry name" value="DinB/YfiT-like"/>
</dbReference>
<name>A0ABT4UXN5_9PSEU</name>
<comment type="caution">
    <text evidence="2">The sequence shown here is derived from an EMBL/GenBank/DDBJ whole genome shotgun (WGS) entry which is preliminary data.</text>
</comment>
<dbReference type="PANTHER" id="PTHR40758:SF1">
    <property type="entry name" value="CONSERVED PROTEIN"/>
    <property type="match status" value="1"/>
</dbReference>
<dbReference type="EMBL" id="JAQGLA010000016">
    <property type="protein sequence ID" value="MDA3626464.1"/>
    <property type="molecule type" value="Genomic_DNA"/>
</dbReference>
<evidence type="ECO:0000313" key="2">
    <source>
        <dbReference type="EMBL" id="MDA3626464.1"/>
    </source>
</evidence>
<dbReference type="PANTHER" id="PTHR40758">
    <property type="entry name" value="CONSERVED PROTEIN"/>
    <property type="match status" value="1"/>
</dbReference>
<dbReference type="Proteomes" id="UP001210380">
    <property type="component" value="Unassembled WGS sequence"/>
</dbReference>
<feature type="domain" description="Mycothiol-dependent maleylpyruvate isomerase metal-binding" evidence="1">
    <location>
        <begin position="12"/>
        <end position="131"/>
    </location>
</feature>
<dbReference type="Pfam" id="PF11716">
    <property type="entry name" value="MDMPI_N"/>
    <property type="match status" value="1"/>
</dbReference>